<dbReference type="EMBL" id="ML220115">
    <property type="protein sequence ID" value="TGZ82606.1"/>
    <property type="molecule type" value="Genomic_DNA"/>
</dbReference>
<comment type="subcellular location">
    <subcellularLocation>
        <location evidence="5">Cytoplasm</location>
        <location evidence="5">Cytoskeleton</location>
        <location evidence="5">Microtubule organizing center</location>
    </subcellularLocation>
</comment>
<dbReference type="Pfam" id="PF17681">
    <property type="entry name" value="GCP_N_terminal"/>
    <property type="match status" value="1"/>
</dbReference>
<dbReference type="PANTHER" id="PTHR19302:SF13">
    <property type="entry name" value="GAMMA-TUBULIN COMPLEX COMPONENT 2"/>
    <property type="match status" value="1"/>
</dbReference>
<dbReference type="Pfam" id="PF04130">
    <property type="entry name" value="GCP_C_terminal"/>
    <property type="match status" value="1"/>
</dbReference>
<organism evidence="8 9">
    <name type="scientific">Ascodesmis nigricans</name>
    <dbReference type="NCBI Taxonomy" id="341454"/>
    <lineage>
        <taxon>Eukaryota</taxon>
        <taxon>Fungi</taxon>
        <taxon>Dikarya</taxon>
        <taxon>Ascomycota</taxon>
        <taxon>Pezizomycotina</taxon>
        <taxon>Pezizomycetes</taxon>
        <taxon>Pezizales</taxon>
        <taxon>Ascodesmidaceae</taxon>
        <taxon>Ascodesmis</taxon>
    </lineage>
</organism>
<gene>
    <name evidence="8" type="ORF">EX30DRAFT_305142</name>
</gene>
<dbReference type="GO" id="GO:0007020">
    <property type="term" value="P:microtubule nucleation"/>
    <property type="evidence" value="ECO:0007669"/>
    <property type="project" value="InterPro"/>
</dbReference>
<dbReference type="FunCoup" id="A0A4S2N0Z0">
    <property type="interactions" value="665"/>
</dbReference>
<keyword evidence="2 5" id="KW-0963">Cytoplasm</keyword>
<evidence type="ECO:0000256" key="4">
    <source>
        <dbReference type="ARBA" id="ARBA00023212"/>
    </source>
</evidence>
<dbReference type="AlphaFoldDB" id="A0A4S2N0Z0"/>
<dbReference type="InterPro" id="IPR040457">
    <property type="entry name" value="GCP_C"/>
</dbReference>
<comment type="similarity">
    <text evidence="1 5">Belongs to the TUBGCP family.</text>
</comment>
<dbReference type="FunFam" id="1.20.120.1900:FF:000011">
    <property type="entry name" value="Spindle pole body component"/>
    <property type="match status" value="1"/>
</dbReference>
<dbReference type="GO" id="GO:0000930">
    <property type="term" value="C:gamma-tubulin complex"/>
    <property type="evidence" value="ECO:0007669"/>
    <property type="project" value="TreeGrafter"/>
</dbReference>
<evidence type="ECO:0000256" key="3">
    <source>
        <dbReference type="ARBA" id="ARBA00022701"/>
    </source>
</evidence>
<dbReference type="Gene3D" id="1.20.120.1900">
    <property type="entry name" value="Gamma-tubulin complex, C-terminal domain"/>
    <property type="match status" value="1"/>
</dbReference>
<dbReference type="OrthoDB" id="2192946at2759"/>
<dbReference type="GO" id="GO:0051225">
    <property type="term" value="P:spindle assembly"/>
    <property type="evidence" value="ECO:0007669"/>
    <property type="project" value="TreeGrafter"/>
</dbReference>
<evidence type="ECO:0000256" key="2">
    <source>
        <dbReference type="ARBA" id="ARBA00022490"/>
    </source>
</evidence>
<reference evidence="8 9" key="1">
    <citation type="submission" date="2019-04" db="EMBL/GenBank/DDBJ databases">
        <title>Comparative genomics and transcriptomics to analyze fruiting body development in filamentous ascomycetes.</title>
        <authorList>
            <consortium name="DOE Joint Genome Institute"/>
            <person name="Lutkenhaus R."/>
            <person name="Traeger S."/>
            <person name="Breuer J."/>
            <person name="Kuo A."/>
            <person name="Lipzen A."/>
            <person name="Pangilinan J."/>
            <person name="Dilworth D."/>
            <person name="Sandor L."/>
            <person name="Poggeler S."/>
            <person name="Barry K."/>
            <person name="Grigoriev I.V."/>
            <person name="Nowrousian M."/>
        </authorList>
    </citation>
    <scope>NUCLEOTIDE SEQUENCE [LARGE SCALE GENOMIC DNA]</scope>
    <source>
        <strain evidence="8 9">CBS 389.68</strain>
    </source>
</reference>
<feature type="domain" description="Gamma tubulin complex component protein N-terminal" evidence="7">
    <location>
        <begin position="52"/>
        <end position="384"/>
    </location>
</feature>
<dbReference type="GO" id="GO:0005874">
    <property type="term" value="C:microtubule"/>
    <property type="evidence" value="ECO:0007669"/>
    <property type="project" value="UniProtKB-KW"/>
</dbReference>
<dbReference type="GO" id="GO:0051011">
    <property type="term" value="F:microtubule minus-end binding"/>
    <property type="evidence" value="ECO:0007669"/>
    <property type="project" value="TreeGrafter"/>
</dbReference>
<dbReference type="PANTHER" id="PTHR19302">
    <property type="entry name" value="GAMMA TUBULIN COMPLEX PROTEIN"/>
    <property type="match status" value="1"/>
</dbReference>
<keyword evidence="3 5" id="KW-0493">Microtubule</keyword>
<evidence type="ECO:0000313" key="9">
    <source>
        <dbReference type="Proteomes" id="UP000298138"/>
    </source>
</evidence>
<evidence type="ECO:0000259" key="7">
    <source>
        <dbReference type="Pfam" id="PF17681"/>
    </source>
</evidence>
<dbReference type="InterPro" id="IPR007259">
    <property type="entry name" value="GCP"/>
</dbReference>
<dbReference type="GO" id="GO:0051321">
    <property type="term" value="P:meiotic cell cycle"/>
    <property type="evidence" value="ECO:0007669"/>
    <property type="project" value="TreeGrafter"/>
</dbReference>
<dbReference type="GO" id="GO:0000922">
    <property type="term" value="C:spindle pole"/>
    <property type="evidence" value="ECO:0007669"/>
    <property type="project" value="InterPro"/>
</dbReference>
<evidence type="ECO:0000256" key="5">
    <source>
        <dbReference type="RuleBase" id="RU363050"/>
    </source>
</evidence>
<evidence type="ECO:0000259" key="6">
    <source>
        <dbReference type="Pfam" id="PF04130"/>
    </source>
</evidence>
<keyword evidence="9" id="KW-1185">Reference proteome</keyword>
<dbReference type="GO" id="GO:0000278">
    <property type="term" value="P:mitotic cell cycle"/>
    <property type="evidence" value="ECO:0007669"/>
    <property type="project" value="TreeGrafter"/>
</dbReference>
<dbReference type="InterPro" id="IPR042241">
    <property type="entry name" value="GCP_C_sf"/>
</dbReference>
<keyword evidence="4 5" id="KW-0206">Cytoskeleton</keyword>
<dbReference type="GO" id="GO:0043015">
    <property type="term" value="F:gamma-tubulin binding"/>
    <property type="evidence" value="ECO:0007669"/>
    <property type="project" value="InterPro"/>
</dbReference>
<evidence type="ECO:0000256" key="1">
    <source>
        <dbReference type="ARBA" id="ARBA00010337"/>
    </source>
</evidence>
<dbReference type="InterPro" id="IPR041470">
    <property type="entry name" value="GCP_N"/>
</dbReference>
<accession>A0A4S2N0Z0</accession>
<evidence type="ECO:0000313" key="8">
    <source>
        <dbReference type="EMBL" id="TGZ82606.1"/>
    </source>
</evidence>
<proteinExistence type="inferred from homology"/>
<dbReference type="Proteomes" id="UP000298138">
    <property type="component" value="Unassembled WGS sequence"/>
</dbReference>
<dbReference type="InParanoid" id="A0A4S2N0Z0"/>
<dbReference type="STRING" id="341454.A0A4S2N0Z0"/>
<protein>
    <recommendedName>
        <fullName evidence="5">Spindle pole body component</fullName>
    </recommendedName>
</protein>
<feature type="domain" description="Gamma tubulin complex component C-terminal" evidence="6">
    <location>
        <begin position="389"/>
        <end position="741"/>
    </location>
</feature>
<name>A0A4S2N0Z0_9PEZI</name>
<dbReference type="GO" id="GO:0031122">
    <property type="term" value="P:cytoplasmic microtubule organization"/>
    <property type="evidence" value="ECO:0007669"/>
    <property type="project" value="TreeGrafter"/>
</dbReference>
<dbReference type="GO" id="GO:0044732">
    <property type="term" value="C:mitotic spindle pole body"/>
    <property type="evidence" value="ECO:0007669"/>
    <property type="project" value="TreeGrafter"/>
</dbReference>
<sequence length="755" mass="85451">MIWEPTVTLLPAASAPLGYRISLPPLAGSLPPSQQPPPLDGIPIEHQEALILEDLLFVLMGCEGMYIRFDNYNPTVETDRLQGPNYTIASGLDPSLRDLTTTLLKMGTHYNAVEAFVEVHGKEEFGAVNHALSSAIRNLLKDYLMLIAQLEHQFLTSPSFTLHVLHLHTLPTQHLLVHLYSLAHELLKKNAMLQSDEEEDSGDDFDDVDNVIESLREGGAPALPGSKICKGGAVLGLLSQRQSAMAGDPAARTLFTMLLTEASKPYMKMLNEWVHKGMIRDPHGEFLIKEAKGIKRDKLQTDYTDEYWDKRYTIRNDEIPRQLETVKEKILLAGKYLNVVRECGGVDVSQEIADVPQTFEDKNFFDNINSAYAHANESLLSLLLTTHALPARLRSLKHYFFLDRADFFAYFLELSSTELGKQAKKVNVGKLQSLLDLALRQPGSIAASDPFKEDVTVEMNETSLTRWLMRVVSVTGVEEGATSLDDNKQASTSAPSEDDKNYLGYNALQLDYAVPFPLSLVISRKTILRYQLLFRYLLSLRHLEMQLSQSWHDNTKMFTWKHKSQYPEVEMWKRRAWTMRARMLVFVQQLLYFCANEVVEPNWNGLMKRLGEVKTVDQLMQDHVDFLDTCLKECMLTNAKLLKIHAKLTTTCSMWASYTRHSLTTRLTSIDTTLLDPRHPSSSSSNTASGTHADKITKLYENLERYEDNFNRHLKILLDALNFYAATETVVLLSLCARLQMAMGEEKGRELIAGA</sequence>